<keyword evidence="2" id="KW-1185">Reference proteome</keyword>
<proteinExistence type="predicted"/>
<name>A0AAD4CCA6_ASPNN</name>
<dbReference type="Pfam" id="PF07173">
    <property type="entry name" value="GRDP-like"/>
    <property type="match status" value="1"/>
</dbReference>
<evidence type="ECO:0000313" key="1">
    <source>
        <dbReference type="EMBL" id="KAF9883820.1"/>
    </source>
</evidence>
<gene>
    <name evidence="1" type="ORF">FE257_002757</name>
</gene>
<organism evidence="1 2">
    <name type="scientific">Aspergillus nanangensis</name>
    <dbReference type="NCBI Taxonomy" id="2582783"/>
    <lineage>
        <taxon>Eukaryota</taxon>
        <taxon>Fungi</taxon>
        <taxon>Dikarya</taxon>
        <taxon>Ascomycota</taxon>
        <taxon>Pezizomycotina</taxon>
        <taxon>Eurotiomycetes</taxon>
        <taxon>Eurotiomycetidae</taxon>
        <taxon>Eurotiales</taxon>
        <taxon>Aspergillaceae</taxon>
        <taxon>Aspergillus</taxon>
        <taxon>Aspergillus subgen. Circumdati</taxon>
    </lineage>
</organism>
<reference evidence="1" key="1">
    <citation type="journal article" date="2019" name="Beilstein J. Org. Chem.">
        <title>Nanangenines: drimane sesquiterpenoids as the dominant metabolite cohort of a novel Australian fungus, Aspergillus nanangensis.</title>
        <authorList>
            <person name="Lacey H.J."/>
            <person name="Gilchrist C.L.M."/>
            <person name="Crombie A."/>
            <person name="Kalaitzis J.A."/>
            <person name="Vuong D."/>
            <person name="Rutledge P.J."/>
            <person name="Turner P."/>
            <person name="Pitt J.I."/>
            <person name="Lacey E."/>
            <person name="Chooi Y.H."/>
            <person name="Piggott A.M."/>
        </authorList>
    </citation>
    <scope>NUCLEOTIDE SEQUENCE</scope>
    <source>
        <strain evidence="1">MST-FP2251</strain>
    </source>
</reference>
<dbReference type="EMBL" id="VCAU01000146">
    <property type="protein sequence ID" value="KAF9883820.1"/>
    <property type="molecule type" value="Genomic_DNA"/>
</dbReference>
<dbReference type="AlphaFoldDB" id="A0AAD4CCA6"/>
<accession>A0AAD4CCA6</accession>
<protein>
    <submittedName>
        <fullName evidence="1">Uncharacterized protein</fullName>
    </submittedName>
</protein>
<dbReference type="InterPro" id="IPR009836">
    <property type="entry name" value="GRDP-like"/>
</dbReference>
<reference evidence="1" key="2">
    <citation type="submission" date="2020-02" db="EMBL/GenBank/DDBJ databases">
        <authorList>
            <person name="Gilchrist C.L.M."/>
            <person name="Chooi Y.-H."/>
        </authorList>
    </citation>
    <scope>NUCLEOTIDE SEQUENCE</scope>
    <source>
        <strain evidence="1">MST-FP2251</strain>
    </source>
</reference>
<dbReference type="PANTHER" id="PTHR34365:SF7">
    <property type="entry name" value="GLYCINE-RICH DOMAIN-CONTAINING PROTEIN 1"/>
    <property type="match status" value="1"/>
</dbReference>
<dbReference type="Proteomes" id="UP001194746">
    <property type="component" value="Unassembled WGS sequence"/>
</dbReference>
<sequence length="526" mass="59269">MDERPKPPVFTLAVSLKDMAIAPDPAVFNTTHISPLKTRDNEPSVSQTAAHLLLMEAIWRWRRDLVSGSKSKSLMDILHSGHVSPTGINPEGQNKILVSTVVEIAVPRFEAWWLEVSARLPSDKQMELPATLLPPIDVMLIWHSYLLNPLLYADDCVRLGADSMQNIAFPWQTICDVVDLDTLAYQPCRVAVEFFETLTGRSSNIVDDILSGAPSTKYTQPCPFCPQVTEVPIIDSVQVEDLTTGFELKCSCGYSPAVEDLRQDIGRGLNWQSASISPSFQSVLHRAFPLADPSPTPNISLHNMQTTLREATSTASEKRAVEHVLSFYVVKPPTTHSAVSHYSAVLRDLRFIDSMHEYMWLRSPTLYRPGPPPTGTLPRAQQKYRNFIRLAKIKPSVQIVPTRDLDLFWHTHVMSPGVYHAYCLVNAGTVIGHDDKVSEEVLETGRGSSPGVYKEVFGGEYEGCFCVPCEIERDYRDLGKEEHPDGEWERRVEAFFWQEVERRREADEVGYSRQSLRDMLRDGPVY</sequence>
<comment type="caution">
    <text evidence="1">The sequence shown here is derived from an EMBL/GenBank/DDBJ whole genome shotgun (WGS) entry which is preliminary data.</text>
</comment>
<dbReference type="PANTHER" id="PTHR34365">
    <property type="entry name" value="ENOLASE (DUF1399)"/>
    <property type="match status" value="1"/>
</dbReference>
<evidence type="ECO:0000313" key="2">
    <source>
        <dbReference type="Proteomes" id="UP001194746"/>
    </source>
</evidence>